<dbReference type="Gene3D" id="3.40.50.11840">
    <property type="entry name" value="Diphthamide synthesis DPH1/DPH2 domain 1"/>
    <property type="match status" value="1"/>
</dbReference>
<comment type="similarity">
    <text evidence="3 7">Belongs to the DPH1/DPH2 family. DPH2 subfamily.</text>
</comment>
<evidence type="ECO:0000256" key="8">
    <source>
        <dbReference type="SAM" id="MobiDB-lite"/>
    </source>
</evidence>
<evidence type="ECO:0000256" key="4">
    <source>
        <dbReference type="ARBA" id="ARBA00022723"/>
    </source>
</evidence>
<dbReference type="NCBIfam" id="TIGR00272">
    <property type="entry name" value="DPH2"/>
    <property type="match status" value="1"/>
</dbReference>
<feature type="compositionally biased region" description="Polar residues" evidence="8">
    <location>
        <begin position="511"/>
        <end position="520"/>
    </location>
</feature>
<keyword evidence="7" id="KW-0963">Cytoplasm</keyword>
<dbReference type="Pfam" id="PF01866">
    <property type="entry name" value="Diphthamide_syn"/>
    <property type="match status" value="1"/>
</dbReference>
<evidence type="ECO:0000256" key="6">
    <source>
        <dbReference type="ARBA" id="ARBA00023014"/>
    </source>
</evidence>
<feature type="compositionally biased region" description="Polar residues" evidence="8">
    <location>
        <begin position="97"/>
        <end position="106"/>
    </location>
</feature>
<comment type="function">
    <text evidence="7">Required for the first step of diphthamide biosynthesis, a post-translational modification of histidine which occurs in elongation factor 2. DPH1 and DPH2 transfer a 3-amino-3-carboxypropyl (ACP) group from S-adenosyl-L-methionine (SAM) to a histidine residue, the reaction is assisted by a reduction system comprising DPH3 and a NADH-dependent reductase. Facilitates the reduction of the catalytic iron-sulfur cluster found in the DPH1 subunit.</text>
</comment>
<comment type="subcellular location">
    <subcellularLocation>
        <location evidence="7">Cytoplasm</location>
    </subcellularLocation>
</comment>
<dbReference type="PANTHER" id="PTHR10762">
    <property type="entry name" value="DIPHTHAMIDE BIOSYNTHESIS PROTEIN"/>
    <property type="match status" value="1"/>
</dbReference>
<keyword evidence="4 7" id="KW-0479">Metal-binding</keyword>
<evidence type="ECO:0000256" key="5">
    <source>
        <dbReference type="ARBA" id="ARBA00023004"/>
    </source>
</evidence>
<reference evidence="9 10" key="1">
    <citation type="submission" date="2024-02" db="EMBL/GenBank/DDBJ databases">
        <title>De novo assembly and annotation of 12 fungi associated with fruit tree decline syndrome in Ontario, Canada.</title>
        <authorList>
            <person name="Sulman M."/>
            <person name="Ellouze W."/>
            <person name="Ilyukhin E."/>
        </authorList>
    </citation>
    <scope>NUCLEOTIDE SEQUENCE [LARGE SCALE GENOMIC DNA]</scope>
    <source>
        <strain evidence="9 10">M97-236</strain>
    </source>
</reference>
<dbReference type="InterPro" id="IPR042265">
    <property type="entry name" value="DPH1/DPH2_3"/>
</dbReference>
<dbReference type="SFLD" id="SFLDF00408">
    <property type="entry name" value="Diphthamide_biosynthesis_famil"/>
    <property type="match status" value="1"/>
</dbReference>
<feature type="region of interest" description="Disordered" evidence="8">
    <location>
        <begin position="548"/>
        <end position="587"/>
    </location>
</feature>
<evidence type="ECO:0000256" key="7">
    <source>
        <dbReference type="RuleBase" id="RU364133"/>
    </source>
</evidence>
<comment type="pathway">
    <text evidence="2 7">Protein modification; peptidyl-diphthamide biosynthesis.</text>
</comment>
<accession>A0ABR3RJ39</accession>
<keyword evidence="5 7" id="KW-0408">Iron</keyword>
<dbReference type="SFLD" id="SFLDS00032">
    <property type="entry name" value="Radical_SAM_3-amino-3-carboxyp"/>
    <property type="match status" value="1"/>
</dbReference>
<dbReference type="InterPro" id="IPR042263">
    <property type="entry name" value="DPH1/DPH2_1"/>
</dbReference>
<feature type="compositionally biased region" description="Acidic residues" evidence="8">
    <location>
        <begin position="462"/>
        <end position="471"/>
    </location>
</feature>
<feature type="region of interest" description="Disordered" evidence="8">
    <location>
        <begin position="1"/>
        <end position="31"/>
    </location>
</feature>
<organism evidence="9 10">
    <name type="scientific">Nothophoma quercina</name>
    <dbReference type="NCBI Taxonomy" id="749835"/>
    <lineage>
        <taxon>Eukaryota</taxon>
        <taxon>Fungi</taxon>
        <taxon>Dikarya</taxon>
        <taxon>Ascomycota</taxon>
        <taxon>Pezizomycotina</taxon>
        <taxon>Dothideomycetes</taxon>
        <taxon>Pleosporomycetidae</taxon>
        <taxon>Pleosporales</taxon>
        <taxon>Pleosporineae</taxon>
        <taxon>Didymellaceae</taxon>
        <taxon>Nothophoma</taxon>
    </lineage>
</organism>
<comment type="cofactor">
    <cofactor evidence="1">
        <name>[4Fe-4S] cluster</name>
        <dbReference type="ChEBI" id="CHEBI:49883"/>
    </cofactor>
</comment>
<evidence type="ECO:0000256" key="3">
    <source>
        <dbReference type="ARBA" id="ARBA00006179"/>
    </source>
</evidence>
<evidence type="ECO:0000313" key="9">
    <source>
        <dbReference type="EMBL" id="KAL1604183.1"/>
    </source>
</evidence>
<dbReference type="Proteomes" id="UP001521222">
    <property type="component" value="Unassembled WGS sequence"/>
</dbReference>
<dbReference type="NCBIfam" id="TIGR00322">
    <property type="entry name" value="diphth2_R"/>
    <property type="match status" value="1"/>
</dbReference>
<feature type="compositionally biased region" description="Polar residues" evidence="8">
    <location>
        <begin position="492"/>
        <end position="502"/>
    </location>
</feature>
<dbReference type="SFLD" id="SFLDG01121">
    <property type="entry name" value="Diphthamide_biosynthesis"/>
    <property type="match status" value="1"/>
</dbReference>
<dbReference type="InterPro" id="IPR010014">
    <property type="entry name" value="DHP2"/>
</dbReference>
<proteinExistence type="inferred from homology"/>
<gene>
    <name evidence="9" type="primary">DPH2</name>
    <name evidence="9" type="ORF">SLS59_003976</name>
</gene>
<comment type="caution">
    <text evidence="9">The sequence shown here is derived from an EMBL/GenBank/DDBJ whole genome shotgun (WGS) entry which is preliminary data.</text>
</comment>
<feature type="region of interest" description="Disordered" evidence="8">
    <location>
        <begin position="431"/>
        <end position="520"/>
    </location>
</feature>
<feature type="region of interest" description="Disordered" evidence="8">
    <location>
        <begin position="93"/>
        <end position="112"/>
    </location>
</feature>
<name>A0ABR3RJ39_9PLEO</name>
<keyword evidence="6 7" id="KW-0411">Iron-sulfur</keyword>
<evidence type="ECO:0000256" key="1">
    <source>
        <dbReference type="ARBA" id="ARBA00001966"/>
    </source>
</evidence>
<dbReference type="EMBL" id="JAKIXB020000011">
    <property type="protein sequence ID" value="KAL1604183.1"/>
    <property type="molecule type" value="Genomic_DNA"/>
</dbReference>
<evidence type="ECO:0000313" key="10">
    <source>
        <dbReference type="Proteomes" id="UP001521222"/>
    </source>
</evidence>
<keyword evidence="10" id="KW-1185">Reference proteome</keyword>
<protein>
    <recommendedName>
        <fullName evidence="7">2-(3-amino-3-carboxypropyl)histidine synthase subunit 2</fullName>
    </recommendedName>
</protein>
<sequence>MAVPALAGAPVLSTPDTHVFEDPTPPVDTSSLPRLSDEQIAITYEIERTVKEIRDGRWNRIALQFPDHMLVDAPRVYEQLSRGLAKAKKAQIENAGATESQQNGASTVEELSERLETNMGLEEKKDEEERLFILGDTSYGACCVDEVAAEHVDADCVVHYGRSCLSPPSRLPVIYVFTERPLDLEQTISTFLSTYPDKTQKVILMADIPYSHHIPTLHTRLQELGYTTLFSTEIVHNPSSPLPNRTTPLDTADDKTALIDWSLFHISEPPTSLLLTLSSRVAATHIYPTTPSAAPPIAEVANTRMTLRRRYALCTSLSTTPVFGILINTLSVKNYMSILAHVQKTIAAAGKKSYTFVVGKVNAAKVANFSEVGGWVVIGCWESSLIESKDFWRPLITPFELEIALQDDTNRIWTGEWTGDFAQLLDDAKAREAEKEQAKTSGTNGASREEHDDQETNGTGDGDYDSEEESAPPEFDLRTGRYVSHSRPMAAPSTSSRPSPVTANGEPEPPSASSALTRRTNGALASVNGVVSPGAEFLRSKRTWVGLGSDYNNEEEQGTGVKHAAKMEEGRSGIARGYHVGEDVQKH</sequence>
<dbReference type="Gene3D" id="3.40.50.11860">
    <property type="entry name" value="Diphthamide synthesis DPH1/DPH2 domain 3"/>
    <property type="match status" value="1"/>
</dbReference>
<dbReference type="InterPro" id="IPR016435">
    <property type="entry name" value="DPH1/DPH2"/>
</dbReference>
<dbReference type="PANTHER" id="PTHR10762:SF2">
    <property type="entry name" value="2-(3-AMINO-3-CARBOXYPROPYL)HISTIDINE SYNTHASE SUBUNIT 2"/>
    <property type="match status" value="1"/>
</dbReference>
<evidence type="ECO:0000256" key="2">
    <source>
        <dbReference type="ARBA" id="ARBA00005156"/>
    </source>
</evidence>